<keyword evidence="2" id="KW-1185">Reference proteome</keyword>
<evidence type="ECO:0000313" key="2">
    <source>
        <dbReference type="Proteomes" id="UP000297229"/>
    </source>
</evidence>
<sequence>MVRLNGMIVFIPVEAAVWSIEAYEALKHALKWEGGRRWVEKIGNDTNIFQYLAVSEPASPSISYISLHFFAFFASPIKCIDKNKEEDIVPTYSRSDCTKQ</sequence>
<proteinExistence type="predicted"/>
<organism evidence="1 2">
    <name type="scientific">Botrytis elliptica</name>
    <dbReference type="NCBI Taxonomy" id="278938"/>
    <lineage>
        <taxon>Eukaryota</taxon>
        <taxon>Fungi</taxon>
        <taxon>Dikarya</taxon>
        <taxon>Ascomycota</taxon>
        <taxon>Pezizomycotina</taxon>
        <taxon>Leotiomycetes</taxon>
        <taxon>Helotiales</taxon>
        <taxon>Sclerotiniaceae</taxon>
        <taxon>Botrytis</taxon>
    </lineage>
</organism>
<dbReference type="AlphaFoldDB" id="A0A4Z1K3W0"/>
<name>A0A4Z1K3W0_9HELO</name>
<dbReference type="Proteomes" id="UP000297229">
    <property type="component" value="Unassembled WGS sequence"/>
</dbReference>
<comment type="caution">
    <text evidence="1">The sequence shown here is derived from an EMBL/GenBank/DDBJ whole genome shotgun (WGS) entry which is preliminary data.</text>
</comment>
<reference evidence="1 2" key="1">
    <citation type="submission" date="2017-12" db="EMBL/GenBank/DDBJ databases">
        <title>Comparative genomics of Botrytis spp.</title>
        <authorList>
            <person name="Valero-Jimenez C.A."/>
            <person name="Tapia P."/>
            <person name="Veloso J."/>
            <person name="Silva-Moreno E."/>
            <person name="Staats M."/>
            <person name="Valdes J.H."/>
            <person name="Van Kan J.A.L."/>
        </authorList>
    </citation>
    <scope>NUCLEOTIDE SEQUENCE [LARGE SCALE GENOMIC DNA]</scope>
    <source>
        <strain evidence="1 2">Be9601</strain>
    </source>
</reference>
<protein>
    <submittedName>
        <fullName evidence="1">Uncharacterized protein</fullName>
    </submittedName>
</protein>
<evidence type="ECO:0000313" key="1">
    <source>
        <dbReference type="EMBL" id="TGO78690.1"/>
    </source>
</evidence>
<dbReference type="EMBL" id="PQXM01000057">
    <property type="protein sequence ID" value="TGO78690.1"/>
    <property type="molecule type" value="Genomic_DNA"/>
</dbReference>
<accession>A0A4Z1K3W0</accession>
<gene>
    <name evidence="1" type="ORF">BELL_0057g00040</name>
</gene>